<dbReference type="CDD" id="cd04471">
    <property type="entry name" value="S1_RNase_R"/>
    <property type="match status" value="1"/>
</dbReference>
<comment type="similarity">
    <text evidence="7">Belongs to the RNR ribonuclease family. RNase R subfamily.</text>
</comment>
<evidence type="ECO:0000256" key="8">
    <source>
        <dbReference type="SAM" id="MobiDB-lite"/>
    </source>
</evidence>
<comment type="catalytic activity">
    <reaction evidence="1 7">
        <text>Exonucleolytic cleavage in the 3'- to 5'-direction to yield nucleoside 5'-phosphates.</text>
        <dbReference type="EC" id="3.1.13.1"/>
    </reaction>
</comment>
<feature type="domain" description="S1 motif" evidence="9">
    <location>
        <begin position="683"/>
        <end position="764"/>
    </location>
</feature>
<dbReference type="NCBIfam" id="TIGR00358">
    <property type="entry name" value="3_prime_RNase"/>
    <property type="match status" value="1"/>
</dbReference>
<dbReference type="Pfam" id="PF00575">
    <property type="entry name" value="S1"/>
    <property type="match status" value="1"/>
</dbReference>
<comment type="subcellular location">
    <subcellularLocation>
        <location evidence="7">Cytoplasm</location>
    </subcellularLocation>
</comment>
<evidence type="ECO:0000313" key="11">
    <source>
        <dbReference type="Proteomes" id="UP001165481"/>
    </source>
</evidence>
<evidence type="ECO:0000256" key="1">
    <source>
        <dbReference type="ARBA" id="ARBA00001849"/>
    </source>
</evidence>
<protein>
    <recommendedName>
        <fullName evidence="7">Ribonuclease R</fullName>
        <shortName evidence="7">RNase R</shortName>
        <ecNumber evidence="7">3.1.13.1</ecNumber>
    </recommendedName>
</protein>
<dbReference type="SMART" id="SM00955">
    <property type="entry name" value="RNB"/>
    <property type="match status" value="1"/>
</dbReference>
<dbReference type="InterPro" id="IPR012340">
    <property type="entry name" value="NA-bd_OB-fold"/>
</dbReference>
<proteinExistence type="inferred from homology"/>
<dbReference type="PANTHER" id="PTHR23355">
    <property type="entry name" value="RIBONUCLEASE"/>
    <property type="match status" value="1"/>
</dbReference>
<dbReference type="PROSITE" id="PS50126">
    <property type="entry name" value="S1"/>
    <property type="match status" value="1"/>
</dbReference>
<dbReference type="Gene3D" id="2.40.50.140">
    <property type="entry name" value="Nucleic acid-binding proteins"/>
    <property type="match status" value="1"/>
</dbReference>
<dbReference type="SUPFAM" id="SSF50249">
    <property type="entry name" value="Nucleic acid-binding proteins"/>
    <property type="match status" value="3"/>
</dbReference>
<accession>A0ABT7IPN2</accession>
<evidence type="ECO:0000259" key="9">
    <source>
        <dbReference type="PROSITE" id="PS50126"/>
    </source>
</evidence>
<feature type="compositionally biased region" description="Basic and acidic residues" evidence="8">
    <location>
        <begin position="14"/>
        <end position="23"/>
    </location>
</feature>
<reference evidence="10" key="1">
    <citation type="submission" date="2023-03" db="EMBL/GenBank/DDBJ databases">
        <title>Mesosutterella sp. nov. isolated from porcine feces.</title>
        <authorList>
            <person name="Yu S."/>
        </authorList>
    </citation>
    <scope>NUCLEOTIDE SEQUENCE</scope>
    <source>
        <strain evidence="10">AGMB02718</strain>
    </source>
</reference>
<keyword evidence="4 7" id="KW-0378">Hydrolase</keyword>
<comment type="function">
    <text evidence="7">3'-5' exoribonuclease that releases 5'-nucleoside monophosphates and is involved in maturation of structured RNAs.</text>
</comment>
<dbReference type="PANTHER" id="PTHR23355:SF9">
    <property type="entry name" value="DIS3-LIKE EXONUCLEASE 2"/>
    <property type="match status" value="1"/>
</dbReference>
<evidence type="ECO:0000256" key="3">
    <source>
        <dbReference type="ARBA" id="ARBA00022722"/>
    </source>
</evidence>
<dbReference type="InterPro" id="IPR022966">
    <property type="entry name" value="RNase_II/R_CS"/>
</dbReference>
<evidence type="ECO:0000256" key="7">
    <source>
        <dbReference type="HAMAP-Rule" id="MF_01895"/>
    </source>
</evidence>
<dbReference type="Pfam" id="PF17876">
    <property type="entry name" value="CSD2"/>
    <property type="match status" value="1"/>
</dbReference>
<dbReference type="HAMAP" id="MF_01895">
    <property type="entry name" value="RNase_R"/>
    <property type="match status" value="1"/>
</dbReference>
<keyword evidence="11" id="KW-1185">Reference proteome</keyword>
<dbReference type="SMART" id="SM00316">
    <property type="entry name" value="S1"/>
    <property type="match status" value="1"/>
</dbReference>
<dbReference type="RefSeq" id="WP_243376165.1">
    <property type="nucleotide sequence ID" value="NZ_JAKZJU020000001.1"/>
</dbReference>
<dbReference type="PROSITE" id="PS01175">
    <property type="entry name" value="RIBONUCLEASE_II"/>
    <property type="match status" value="1"/>
</dbReference>
<dbReference type="EMBL" id="JAKZJU020000001">
    <property type="protein sequence ID" value="MDL2059256.1"/>
    <property type="molecule type" value="Genomic_DNA"/>
</dbReference>
<organism evidence="10 11">
    <name type="scientific">Mesosutterella faecium</name>
    <dbReference type="NCBI Taxonomy" id="2925194"/>
    <lineage>
        <taxon>Bacteria</taxon>
        <taxon>Pseudomonadati</taxon>
        <taxon>Pseudomonadota</taxon>
        <taxon>Betaproteobacteria</taxon>
        <taxon>Burkholderiales</taxon>
        <taxon>Sutterellaceae</taxon>
        <taxon>Mesosutterella</taxon>
    </lineage>
</organism>
<comment type="caution">
    <text evidence="10">The sequence shown here is derived from an EMBL/GenBank/DDBJ whole genome shotgun (WGS) entry which is preliminary data.</text>
</comment>
<gene>
    <name evidence="7" type="primary">rnr</name>
    <name evidence="10" type="ORF">MUN46_004830</name>
</gene>
<keyword evidence="5 7" id="KW-0269">Exonuclease</keyword>
<dbReference type="Pfam" id="PF00773">
    <property type="entry name" value="RNB"/>
    <property type="match status" value="1"/>
</dbReference>
<dbReference type="InterPro" id="IPR004476">
    <property type="entry name" value="RNase_II/RNase_R"/>
</dbReference>
<keyword evidence="3 7" id="KW-0540">Nuclease</keyword>
<dbReference type="EC" id="3.1.13.1" evidence="7"/>
<dbReference type="InterPro" id="IPR001900">
    <property type="entry name" value="RNase_II/R"/>
</dbReference>
<dbReference type="Proteomes" id="UP001165481">
    <property type="component" value="Unassembled WGS sequence"/>
</dbReference>
<sequence length="779" mass="85962">MRRSRVNASKKEKRNAGRRRDAEPMSASQLSQTAYEIETVLGRAGTPLALDEILSLVRDQFQSRSREEVSAGLSRLLEDGVAAEADGGAYRLSASAEWMAGTVAGTRSGRVFFDPDGAEGREPSYVFPQEQAESVFPGDRVRVVKLGPDGRSRVLVSLREVLEHNTREIVGTVEQRGKDYWLRPADCRIHVPVRLSGAPAVPGQAVVAAVIAQPSIGAPARAQVKEILGSADDSSVEIEMAVRRFGLPAQFSAEALEQARALPDHVLRRDCARRVDLRDIAFVTIDGEDARDFDDAVWCAPLKAGGWRLLVAIADVSWYVRPGSAIDRAAQERLTSVYFPRRVIPMLPVELSNGLCSLNPDVDRCTLVCDAVITPEGRVKAYQFYHGLIHSHARLTYTQVWSALKGEKEGRDALGAVLPDVQNLYALYKALAAERARRGAISFESRETFVQTDDQGRITAILPREHNDAHRLIEEAMLVANTCAADFLVRRRAEGLFRVHEGPTPEKLEQLRALLSGFGLSLGSGDKPTPADYEAVMRQVRGTPDEAAVQTALLRSMQRAVYSPDELGHFGLAYEYYTHFTSPIRRYPDLLVHRAIHGILTRRRYRPEVLVGWPEAAEQGFSARPGSHGVGQSAAQAAAKKGPMYKTWARLGRMCSAAERRADEASLDVTAWLKCRYMEDYRGETFEGTVSAVTPSGVYVTLNDLFVEGYVHVSNLGWDYYVFDESKSTFEGSASGEVIRCGTPLSVIVSGVDLDSRSIEFMRRDPGRKKGARRLRNGS</sequence>
<evidence type="ECO:0000256" key="5">
    <source>
        <dbReference type="ARBA" id="ARBA00022839"/>
    </source>
</evidence>
<evidence type="ECO:0000256" key="4">
    <source>
        <dbReference type="ARBA" id="ARBA00022801"/>
    </source>
</evidence>
<evidence type="ECO:0000313" key="10">
    <source>
        <dbReference type="EMBL" id="MDL2059256.1"/>
    </source>
</evidence>
<evidence type="ECO:0000256" key="2">
    <source>
        <dbReference type="ARBA" id="ARBA00022490"/>
    </source>
</evidence>
<dbReference type="InterPro" id="IPR003029">
    <property type="entry name" value="S1_domain"/>
</dbReference>
<dbReference type="InterPro" id="IPR011805">
    <property type="entry name" value="RNase_R"/>
</dbReference>
<feature type="region of interest" description="Disordered" evidence="8">
    <location>
        <begin position="1"/>
        <end position="30"/>
    </location>
</feature>
<keyword evidence="6 7" id="KW-0694">RNA-binding</keyword>
<name>A0ABT7IPN2_9BURK</name>
<dbReference type="InterPro" id="IPR050180">
    <property type="entry name" value="RNR_Ribonuclease"/>
</dbReference>
<keyword evidence="2 7" id="KW-0963">Cytoplasm</keyword>
<evidence type="ECO:0000256" key="6">
    <source>
        <dbReference type="ARBA" id="ARBA00022884"/>
    </source>
</evidence>
<dbReference type="InterPro" id="IPR040476">
    <property type="entry name" value="CSD2"/>
</dbReference>